<gene>
    <name evidence="1" type="ORF">LTRI10_LOCUS44645</name>
</gene>
<dbReference type="Proteomes" id="UP001497516">
    <property type="component" value="Chromosome 8"/>
</dbReference>
<organism evidence="1 2">
    <name type="scientific">Linum trigynum</name>
    <dbReference type="NCBI Taxonomy" id="586398"/>
    <lineage>
        <taxon>Eukaryota</taxon>
        <taxon>Viridiplantae</taxon>
        <taxon>Streptophyta</taxon>
        <taxon>Embryophyta</taxon>
        <taxon>Tracheophyta</taxon>
        <taxon>Spermatophyta</taxon>
        <taxon>Magnoliopsida</taxon>
        <taxon>eudicotyledons</taxon>
        <taxon>Gunneridae</taxon>
        <taxon>Pentapetalae</taxon>
        <taxon>rosids</taxon>
        <taxon>fabids</taxon>
        <taxon>Malpighiales</taxon>
        <taxon>Linaceae</taxon>
        <taxon>Linum</taxon>
    </lineage>
</organism>
<proteinExistence type="predicted"/>
<protein>
    <submittedName>
        <fullName evidence="1">Uncharacterized protein</fullName>
    </submittedName>
</protein>
<name>A0AAV2G2C8_9ROSI</name>
<evidence type="ECO:0000313" key="1">
    <source>
        <dbReference type="EMBL" id="CAL1404823.1"/>
    </source>
</evidence>
<dbReference type="AlphaFoldDB" id="A0AAV2G2C8"/>
<keyword evidence="2" id="KW-1185">Reference proteome</keyword>
<evidence type="ECO:0000313" key="2">
    <source>
        <dbReference type="Proteomes" id="UP001497516"/>
    </source>
</evidence>
<sequence length="99" mass="11029">MSIQCLRSGLMKFCCFCSRLSSTMGASEWHLKSASAQVKLCTLKILRLEMIWENSPCSLNSQDWCSAQVAAASHQLSPQVKIGRLRRLKGMDPLLRKAG</sequence>
<reference evidence="1 2" key="1">
    <citation type="submission" date="2024-04" db="EMBL/GenBank/DDBJ databases">
        <authorList>
            <person name="Fracassetti M."/>
        </authorList>
    </citation>
    <scope>NUCLEOTIDE SEQUENCE [LARGE SCALE GENOMIC DNA]</scope>
</reference>
<accession>A0AAV2G2C8</accession>
<dbReference type="EMBL" id="OZ034821">
    <property type="protein sequence ID" value="CAL1404823.1"/>
    <property type="molecule type" value="Genomic_DNA"/>
</dbReference>